<gene>
    <name evidence="19" type="ORF">RRG08_040672</name>
</gene>
<feature type="region of interest" description="Disordered" evidence="17">
    <location>
        <begin position="1"/>
        <end position="107"/>
    </location>
</feature>
<keyword evidence="20" id="KW-1185">Reference proteome</keyword>
<dbReference type="InterPro" id="IPR003613">
    <property type="entry name" value="Ubox_domain"/>
</dbReference>
<dbReference type="InterPro" id="IPR045132">
    <property type="entry name" value="UBE4"/>
</dbReference>
<comment type="caution">
    <text evidence="19">The sequence shown here is derived from an EMBL/GenBank/DDBJ whole genome shotgun (WGS) entry which is preliminary data.</text>
</comment>
<evidence type="ECO:0000256" key="7">
    <source>
        <dbReference type="ARBA" id="ARBA00022490"/>
    </source>
</evidence>
<evidence type="ECO:0000256" key="1">
    <source>
        <dbReference type="ARBA" id="ARBA00000900"/>
    </source>
</evidence>
<dbReference type="EC" id="2.3.2.27" evidence="6"/>
<dbReference type="SUPFAM" id="SSF57850">
    <property type="entry name" value="RING/U-box"/>
    <property type="match status" value="1"/>
</dbReference>
<evidence type="ECO:0000256" key="10">
    <source>
        <dbReference type="ARBA" id="ARBA00022786"/>
    </source>
</evidence>
<evidence type="ECO:0000256" key="8">
    <source>
        <dbReference type="ARBA" id="ARBA00022553"/>
    </source>
</evidence>
<feature type="domain" description="U-box" evidence="18">
    <location>
        <begin position="1015"/>
        <end position="1088"/>
    </location>
</feature>
<dbReference type="PANTHER" id="PTHR13931:SF2">
    <property type="entry name" value="UBIQUITIN CONJUGATION FACTOR E4 B"/>
    <property type="match status" value="1"/>
</dbReference>
<comment type="similarity">
    <text evidence="5">Belongs to the ubiquitin conjugation factor E4 family.</text>
</comment>
<dbReference type="InterPro" id="IPR019474">
    <property type="entry name" value="Ub_conjug_fac_E4_core"/>
</dbReference>
<keyword evidence="10" id="KW-0833">Ubl conjugation pathway</keyword>
<evidence type="ECO:0000256" key="3">
    <source>
        <dbReference type="ARBA" id="ARBA00004496"/>
    </source>
</evidence>
<comment type="pathway">
    <text evidence="4">Protein modification; protein ubiquitination.</text>
</comment>
<dbReference type="PROSITE" id="PS51698">
    <property type="entry name" value="U_BOX"/>
    <property type="match status" value="1"/>
</dbReference>
<keyword evidence="8" id="KW-0597">Phosphoprotein</keyword>
<dbReference type="EMBL" id="JAWDGP010005165">
    <property type="protein sequence ID" value="KAK3759118.1"/>
    <property type="molecule type" value="Genomic_DNA"/>
</dbReference>
<reference evidence="19" key="1">
    <citation type="journal article" date="2023" name="G3 (Bethesda)">
        <title>A reference genome for the long-term kleptoplast-retaining sea slug Elysia crispata morphotype clarki.</title>
        <authorList>
            <person name="Eastman K.E."/>
            <person name="Pendleton A.L."/>
            <person name="Shaikh M.A."/>
            <person name="Suttiyut T."/>
            <person name="Ogas R."/>
            <person name="Tomko P."/>
            <person name="Gavelis G."/>
            <person name="Widhalm J.R."/>
            <person name="Wisecaver J.H."/>
        </authorList>
    </citation>
    <scope>NUCLEOTIDE SEQUENCE</scope>
    <source>
        <strain evidence="19">ECLA1</strain>
    </source>
</reference>
<evidence type="ECO:0000256" key="6">
    <source>
        <dbReference type="ARBA" id="ARBA00012483"/>
    </source>
</evidence>
<sequence length="1089" mass="124835">MSELTPDEIRQRRLARLGNQTPRVPAATHEATETTNTPPTEPDKQNLQSLRHGASSMEVDQSQDSYMETQSDKGQSQLDVDSGIETMEVDDPEPKRKRNISSGSEASEDQVKKALCRVFAVSWSEEMSKTDKILHLRELAEVAATSLTQPADLHNLINQMVMEAVLVLQDSPPSLTAAEDRSSEAPASGFWLDRTYHSRREFSTNVAVTPSEDLALLAYLIDCYERVSVEEKHAPKRSSVPPLSIALTAARKQCVCFTSLTLQGAFTQPRSQSGYSALIPFLLSHNLPGDFLHELVHTVYASSDAFSKVFSPILQYLSRFVAGNGLSTDKYRAPLAVLADLCSIKATNCRPICDLMVQQSNWLPDSMTQADGMEVEKLCFLGPFLGLSVFAEDDVKVVQQFFPNHLMSHDNAWAIYKTLMCNLEEVRTHCFHIMHNLLVNSSTREATLDFIAKILERNSKRSQIQFDERFLCGDGFMLNLMSVLQKLSQKIVLDKIDIYYPFHCTKRVSIAGKSRMRFTEKEVEDWEQENSITSKGQDPKFSTECFFLTLHCHHLSILPVTRKYQRRLRAIRDLHRLISEMEAAEPQWKDLPTAGRSREQLKKWKSQYQRLQKSKMCADAGVLDKDMLLRCLSFYTRTSDLLMRIADPDNRCTQVPLPDKVPGYFSALPEFYLEDMADFILFALQYMPGGMVEPEHKQMTQLLLVLLCSQKYMRNPYLTAKLVEVIFVLQPSIQTKTEQLNAELLMSEIAVHSLVPSLMKFYTDIESTGASSEFYDKFAIRYHISIIFKTMWAMPAHQIKFMEEARSGKQFVRFINMLMNDTTFLLDESLDCLKRIHEIQDLMDNPEKWNKLTKEQQQAKPRQLASDERQCRNYLTLATETVEMFHYLSTKIVEPFLVPELADRLTAMLNCNLQQLCGPKCKNLKVKTPEKYGWEPKKLLNILTDIYLHLDCEKFAKAIANDERSYRKELFDNAIDCMVKACIKTSEEINTFRDLQERVEAFVVQKHKCEVDYGDIPDEFKDPLMDTLMENPVILPSGQVMERAIIIRHLLNSQTDPFNRQPLKEEELVPATELKQKITAWLEEKRKGS</sequence>
<protein>
    <recommendedName>
        <fullName evidence="14">Ubiquitin conjugation factor E4 B</fullName>
        <ecNumber evidence="6">2.3.2.27</ecNumber>
    </recommendedName>
    <alternativeName>
        <fullName evidence="16">RING-type E3 ubiquitin transferase E4 B</fullName>
    </alternativeName>
    <alternativeName>
        <fullName evidence="15">Ubiquitin fusion degradation protein 2</fullName>
    </alternativeName>
</protein>
<dbReference type="CDD" id="cd16658">
    <property type="entry name" value="RING-Ubox_UBE4B"/>
    <property type="match status" value="1"/>
</dbReference>
<dbReference type="GO" id="GO:0000151">
    <property type="term" value="C:ubiquitin ligase complex"/>
    <property type="evidence" value="ECO:0007669"/>
    <property type="project" value="InterPro"/>
</dbReference>
<dbReference type="AlphaFoldDB" id="A0AAE1D7D4"/>
<evidence type="ECO:0000256" key="15">
    <source>
        <dbReference type="ARBA" id="ARBA00081821"/>
    </source>
</evidence>
<proteinExistence type="inferred from homology"/>
<evidence type="ECO:0000256" key="17">
    <source>
        <dbReference type="SAM" id="MobiDB-lite"/>
    </source>
</evidence>
<keyword evidence="7" id="KW-0963">Cytoplasm</keyword>
<dbReference type="InterPro" id="IPR013083">
    <property type="entry name" value="Znf_RING/FYVE/PHD"/>
</dbReference>
<name>A0AAE1D7D4_9GAST</name>
<evidence type="ECO:0000313" key="19">
    <source>
        <dbReference type="EMBL" id="KAK3759118.1"/>
    </source>
</evidence>
<dbReference type="GO" id="GO:0000209">
    <property type="term" value="P:protein polyubiquitination"/>
    <property type="evidence" value="ECO:0007669"/>
    <property type="project" value="TreeGrafter"/>
</dbReference>
<feature type="compositionally biased region" description="Polar residues" evidence="17">
    <location>
        <begin position="58"/>
        <end position="79"/>
    </location>
</feature>
<evidence type="ECO:0000256" key="2">
    <source>
        <dbReference type="ARBA" id="ARBA00004123"/>
    </source>
</evidence>
<dbReference type="GO" id="GO:0034450">
    <property type="term" value="F:ubiquitin-ubiquitin ligase activity"/>
    <property type="evidence" value="ECO:0007669"/>
    <property type="project" value="InterPro"/>
</dbReference>
<evidence type="ECO:0000313" key="20">
    <source>
        <dbReference type="Proteomes" id="UP001283361"/>
    </source>
</evidence>
<keyword evidence="11" id="KW-0007">Acetylation</keyword>
<comment type="subcellular location">
    <subcellularLocation>
        <location evidence="3">Cytoplasm</location>
    </subcellularLocation>
    <subcellularLocation>
        <location evidence="2">Nucleus</location>
    </subcellularLocation>
</comment>
<evidence type="ECO:0000256" key="13">
    <source>
        <dbReference type="ARBA" id="ARBA00056267"/>
    </source>
</evidence>
<dbReference type="FunFam" id="3.30.40.10:FF:000060">
    <property type="entry name" value="ubiquitin conjugation factor E4 B"/>
    <property type="match status" value="1"/>
</dbReference>
<comment type="function">
    <text evidence="13">Ubiquitin-protein ligase that probably functions as an E3 ligase in conjunction with specific E1 and E2 ligases. May also function as an E4 ligase mediating the assembly of polyubiquitin chains on substrates ubiquitinated by another E3 ubiquitin ligase. May regulate myosin assembly in striated muscles together with STUB1 and VCP/p97 by targeting myosin chaperone UNC45B for proteasomal degradation.</text>
</comment>
<evidence type="ECO:0000256" key="16">
    <source>
        <dbReference type="ARBA" id="ARBA00083610"/>
    </source>
</evidence>
<evidence type="ECO:0000256" key="14">
    <source>
        <dbReference type="ARBA" id="ARBA00072779"/>
    </source>
</evidence>
<evidence type="ECO:0000256" key="11">
    <source>
        <dbReference type="ARBA" id="ARBA00022990"/>
    </source>
</evidence>
<dbReference type="GO" id="GO:0005634">
    <property type="term" value="C:nucleus"/>
    <property type="evidence" value="ECO:0007669"/>
    <property type="project" value="UniProtKB-SubCell"/>
</dbReference>
<evidence type="ECO:0000256" key="4">
    <source>
        <dbReference type="ARBA" id="ARBA00004906"/>
    </source>
</evidence>
<dbReference type="GO" id="GO:0005737">
    <property type="term" value="C:cytoplasm"/>
    <property type="evidence" value="ECO:0007669"/>
    <property type="project" value="UniProtKB-SubCell"/>
</dbReference>
<dbReference type="PANTHER" id="PTHR13931">
    <property type="entry name" value="UBIQUITINATION FACTOR E4"/>
    <property type="match status" value="1"/>
</dbReference>
<evidence type="ECO:0000259" key="18">
    <source>
        <dbReference type="PROSITE" id="PS51698"/>
    </source>
</evidence>
<dbReference type="Pfam" id="PF10408">
    <property type="entry name" value="Ufd2P_core"/>
    <property type="match status" value="1"/>
</dbReference>
<dbReference type="GO" id="GO:0006511">
    <property type="term" value="P:ubiquitin-dependent protein catabolic process"/>
    <property type="evidence" value="ECO:0007669"/>
    <property type="project" value="InterPro"/>
</dbReference>
<dbReference type="Pfam" id="PF04564">
    <property type="entry name" value="U-box"/>
    <property type="match status" value="1"/>
</dbReference>
<comment type="catalytic activity">
    <reaction evidence="1">
        <text>S-ubiquitinyl-[E2 ubiquitin-conjugating enzyme]-L-cysteine + [acceptor protein]-L-lysine = [E2 ubiquitin-conjugating enzyme]-L-cysteine + N(6)-ubiquitinyl-[acceptor protein]-L-lysine.</text>
        <dbReference type="EC" id="2.3.2.27"/>
    </reaction>
</comment>
<evidence type="ECO:0000256" key="12">
    <source>
        <dbReference type="ARBA" id="ARBA00023242"/>
    </source>
</evidence>
<evidence type="ECO:0000256" key="5">
    <source>
        <dbReference type="ARBA" id="ARBA00007434"/>
    </source>
</evidence>
<organism evidence="19 20">
    <name type="scientific">Elysia crispata</name>
    <name type="common">lettuce slug</name>
    <dbReference type="NCBI Taxonomy" id="231223"/>
    <lineage>
        <taxon>Eukaryota</taxon>
        <taxon>Metazoa</taxon>
        <taxon>Spiralia</taxon>
        <taxon>Lophotrochozoa</taxon>
        <taxon>Mollusca</taxon>
        <taxon>Gastropoda</taxon>
        <taxon>Heterobranchia</taxon>
        <taxon>Euthyneura</taxon>
        <taxon>Panpulmonata</taxon>
        <taxon>Sacoglossa</taxon>
        <taxon>Placobranchoidea</taxon>
        <taxon>Plakobranchidae</taxon>
        <taxon>Elysia</taxon>
    </lineage>
</organism>
<dbReference type="Proteomes" id="UP001283361">
    <property type="component" value="Unassembled WGS sequence"/>
</dbReference>
<evidence type="ECO:0000256" key="9">
    <source>
        <dbReference type="ARBA" id="ARBA00022679"/>
    </source>
</evidence>
<keyword evidence="12" id="KW-0539">Nucleus</keyword>
<keyword evidence="9" id="KW-0808">Transferase</keyword>
<feature type="compositionally biased region" description="Low complexity" evidence="17">
    <location>
        <begin position="25"/>
        <end position="38"/>
    </location>
</feature>
<accession>A0AAE1D7D4</accession>
<dbReference type="SMART" id="SM00504">
    <property type="entry name" value="Ubox"/>
    <property type="match status" value="1"/>
</dbReference>
<dbReference type="Gene3D" id="3.30.40.10">
    <property type="entry name" value="Zinc/RING finger domain, C3HC4 (zinc finger)"/>
    <property type="match status" value="1"/>
</dbReference>
<dbReference type="GO" id="GO:0036503">
    <property type="term" value="P:ERAD pathway"/>
    <property type="evidence" value="ECO:0007669"/>
    <property type="project" value="InterPro"/>
</dbReference>